<feature type="compositionally biased region" description="Low complexity" evidence="1">
    <location>
        <begin position="22"/>
        <end position="33"/>
    </location>
</feature>
<evidence type="ECO:0000313" key="3">
    <source>
        <dbReference type="Proteomes" id="UP000886520"/>
    </source>
</evidence>
<sequence>MARKSMAASRKRTSPTRSEEGQQQQQQQQEQQQVEMEVRASQGQQGVPSPVDLPSSSAPSPSHTIGRKQNSHDDLQNMKKWLNARMKRKQVSMLESFSLLSEHVKELCKALNIVASFQKGNALTAGYDFDRTLLLCAGNFASTPEWASALTNIRTWMYGMYLALNAEQCSCDFINYAKLISEIKRSACDKTIFEDPSKFLASVCSQHEMMERLLSQVEENSNCCAKLSEGQELALSALVDASLHQSGPRGKRKKTWFEDLPPKAAKWLFPKNEGEQMQSMKSRKDDKSRIRSVSCKMSREKLAETVSWTAHQISHDDLESWIVKHSMPSMQRKNEELLKLVDNDGNTDYDFEERRKDGDAVLKTEIVGHSLPPKKGEHEVLMLSVNAEKAEDEDLKIWKKIKYSMPSMQRKNEEFLKLVDNDEKTGYDFEESRKDGNVVSETEIVGDSLPPKEVEHVEVLMSLVNGEKTEDEDLKNQMNSEIEIEVDLSGKNESLLEIDAAAAHTTFNIPYVKRIVKAVSISQVGLDGQSEAMVLFKALRSDETEVIVDNIYLRSMYPLLLVSFYEQNLHLLSEKRGTHHTKWVNDPSGSFDYLEEGPIIDPDSELVSDGNVPKTNYYGRIERFHTDSGKDATSTC</sequence>
<proteinExistence type="predicted"/>
<accession>A0A9D4VCG1</accession>
<organism evidence="2 3">
    <name type="scientific">Adiantum capillus-veneris</name>
    <name type="common">Maidenhair fern</name>
    <dbReference type="NCBI Taxonomy" id="13818"/>
    <lineage>
        <taxon>Eukaryota</taxon>
        <taxon>Viridiplantae</taxon>
        <taxon>Streptophyta</taxon>
        <taxon>Embryophyta</taxon>
        <taxon>Tracheophyta</taxon>
        <taxon>Polypodiopsida</taxon>
        <taxon>Polypodiidae</taxon>
        <taxon>Polypodiales</taxon>
        <taxon>Pteridineae</taxon>
        <taxon>Pteridaceae</taxon>
        <taxon>Vittarioideae</taxon>
        <taxon>Adiantum</taxon>
    </lineage>
</organism>
<dbReference type="Proteomes" id="UP000886520">
    <property type="component" value="Chromosome 3"/>
</dbReference>
<dbReference type="PANTHER" id="PTHR47240">
    <property type="entry name" value="CHROMO DOMAIN-CONTAINING PROTEIN LHP1"/>
    <property type="match status" value="1"/>
</dbReference>
<feature type="compositionally biased region" description="Basic residues" evidence="1">
    <location>
        <begin position="1"/>
        <end position="14"/>
    </location>
</feature>
<feature type="region of interest" description="Disordered" evidence="1">
    <location>
        <begin position="1"/>
        <end position="73"/>
    </location>
</feature>
<feature type="compositionally biased region" description="Polar residues" evidence="1">
    <location>
        <begin position="54"/>
        <end position="63"/>
    </location>
</feature>
<dbReference type="PANTHER" id="PTHR47240:SF2">
    <property type="entry name" value="CHROMO DOMAIN-CONTAINING PROTEIN LHP1"/>
    <property type="match status" value="1"/>
</dbReference>
<name>A0A9D4VCG1_ADICA</name>
<dbReference type="GO" id="GO:0031507">
    <property type="term" value="P:heterochromatin formation"/>
    <property type="evidence" value="ECO:0007669"/>
    <property type="project" value="InterPro"/>
</dbReference>
<comment type="caution">
    <text evidence="2">The sequence shown here is derived from an EMBL/GenBank/DDBJ whole genome shotgun (WGS) entry which is preliminary data.</text>
</comment>
<protein>
    <submittedName>
        <fullName evidence="2">Uncharacterized protein</fullName>
    </submittedName>
</protein>
<reference evidence="2" key="1">
    <citation type="submission" date="2021-01" db="EMBL/GenBank/DDBJ databases">
        <title>Adiantum capillus-veneris genome.</title>
        <authorList>
            <person name="Fang Y."/>
            <person name="Liao Q."/>
        </authorList>
    </citation>
    <scope>NUCLEOTIDE SEQUENCE</scope>
    <source>
        <strain evidence="2">H3</strain>
        <tissue evidence="2">Leaf</tissue>
    </source>
</reference>
<keyword evidence="3" id="KW-1185">Reference proteome</keyword>
<dbReference type="AlphaFoldDB" id="A0A9D4VCG1"/>
<feature type="region of interest" description="Disordered" evidence="1">
    <location>
        <begin position="273"/>
        <end position="293"/>
    </location>
</feature>
<dbReference type="InterPro" id="IPR044251">
    <property type="entry name" value="LHP1-like"/>
</dbReference>
<dbReference type="OrthoDB" id="1979186at2759"/>
<evidence type="ECO:0000256" key="1">
    <source>
        <dbReference type="SAM" id="MobiDB-lite"/>
    </source>
</evidence>
<evidence type="ECO:0000313" key="2">
    <source>
        <dbReference type="EMBL" id="KAI5083524.1"/>
    </source>
</evidence>
<gene>
    <name evidence="2" type="ORF">GOP47_0003267</name>
</gene>
<dbReference type="EMBL" id="JABFUD020000002">
    <property type="protein sequence ID" value="KAI5083524.1"/>
    <property type="molecule type" value="Genomic_DNA"/>
</dbReference>